<evidence type="ECO:0000313" key="2">
    <source>
        <dbReference type="Proteomes" id="UP000887540"/>
    </source>
</evidence>
<keyword evidence="1" id="KW-0812">Transmembrane</keyword>
<proteinExistence type="predicted"/>
<feature type="transmembrane region" description="Helical" evidence="1">
    <location>
        <begin position="110"/>
        <end position="131"/>
    </location>
</feature>
<protein>
    <submittedName>
        <fullName evidence="3">Gustatory receptor</fullName>
    </submittedName>
</protein>
<accession>A0A914DWF6</accession>
<evidence type="ECO:0000313" key="3">
    <source>
        <dbReference type="WBParaSite" id="ACRNAN_scaffold4028.g9501.t1"/>
    </source>
</evidence>
<dbReference type="WBParaSite" id="ACRNAN_scaffold4028.g9501.t1">
    <property type="protein sequence ID" value="ACRNAN_scaffold4028.g9501.t1"/>
    <property type="gene ID" value="ACRNAN_scaffold4028.g9501"/>
</dbReference>
<keyword evidence="1" id="KW-1133">Transmembrane helix</keyword>
<sequence length="254" mass="29182">MVTYIYINRMSIGSLLPLAINRFFRLYFDHYYNRIFGGFKLFIFLFGYDLVLCIYAHIQTLFPYNNNLEIAFCVSIMSLSIVMAIGILFKIRQMNKLAKKSIDTSTLKDLQRAAIVCFVQGIALCIYFSLVSISQSFYLRIVIQPNETPNILFRIVLVLYPFYTFMYLTSMLIDAILLLLVLKTYRTSLIGMLKKIPYINKTKSVIQVSSVNIHTHGAQTSGVHEVMHHIMDNIAIVFLSETLLPAQHAAIHLL</sequence>
<keyword evidence="1" id="KW-0472">Membrane</keyword>
<dbReference type="AlphaFoldDB" id="A0A914DWF6"/>
<organism evidence="2 3">
    <name type="scientific">Acrobeloides nanus</name>
    <dbReference type="NCBI Taxonomy" id="290746"/>
    <lineage>
        <taxon>Eukaryota</taxon>
        <taxon>Metazoa</taxon>
        <taxon>Ecdysozoa</taxon>
        <taxon>Nematoda</taxon>
        <taxon>Chromadorea</taxon>
        <taxon>Rhabditida</taxon>
        <taxon>Tylenchina</taxon>
        <taxon>Cephalobomorpha</taxon>
        <taxon>Cephaloboidea</taxon>
        <taxon>Cephalobidae</taxon>
        <taxon>Acrobeloides</taxon>
    </lineage>
</organism>
<reference evidence="3" key="1">
    <citation type="submission" date="2022-11" db="UniProtKB">
        <authorList>
            <consortium name="WormBaseParasite"/>
        </authorList>
    </citation>
    <scope>IDENTIFICATION</scope>
</reference>
<name>A0A914DWF6_9BILA</name>
<dbReference type="Proteomes" id="UP000887540">
    <property type="component" value="Unplaced"/>
</dbReference>
<keyword evidence="2" id="KW-1185">Reference proteome</keyword>
<feature type="transmembrane region" description="Helical" evidence="1">
    <location>
        <begin position="151"/>
        <end position="182"/>
    </location>
</feature>
<feature type="transmembrane region" description="Helical" evidence="1">
    <location>
        <begin position="70"/>
        <end position="89"/>
    </location>
</feature>
<feature type="transmembrane region" description="Helical" evidence="1">
    <location>
        <begin position="36"/>
        <end position="58"/>
    </location>
</feature>
<evidence type="ECO:0000256" key="1">
    <source>
        <dbReference type="SAM" id="Phobius"/>
    </source>
</evidence>